<sequence>MSVGKIAQMIQAVNKSLTDATGYLPPYDQRRYAEIKTWQKTLAAAEGGKAGDANTNGNVRARFTFRKRAMVAPTTTTTTKPSTLNGGSRKVDPAAEEAEHSSQSSNTSSVQPTIADSSAMDRDTSTSTSTSQITIQDLSRKYITLDSLLPTAAPHSETDLEESTTAATTTHPGLSITIRNISLCVIDLRPRPPLPCSKPNEGMLSAQQQQQQQQQQRQQPRVTALYGDGIKDSIILAPGGLEEVAGSVMMHALEKVLVITACQQVCLGHLQQRGRFALFADWGPGNARQFRIHESEDAVLLLSIPSNPIIEHASHLVFGRYPRSLSLSLSPSADDHVPPPPTPTRAVQDFSWIKPSPSPNYRMMDDEESERVGALVERVVRSGWSGDDDDDGWEERLKGLLREVFTGPK</sequence>
<accession>A0ACC2XQF2</accession>
<protein>
    <submittedName>
        <fullName evidence="1">Uncharacterized protein</fullName>
    </submittedName>
</protein>
<evidence type="ECO:0000313" key="2">
    <source>
        <dbReference type="Proteomes" id="UP001243375"/>
    </source>
</evidence>
<dbReference type="Proteomes" id="UP001243375">
    <property type="component" value="Unassembled WGS sequence"/>
</dbReference>
<evidence type="ECO:0000313" key="1">
    <source>
        <dbReference type="EMBL" id="KAJ9125689.1"/>
    </source>
</evidence>
<gene>
    <name evidence="1" type="ORF">QFC22_000652</name>
</gene>
<name>A0ACC2XQF2_9TREE</name>
<dbReference type="EMBL" id="JASBWU010000001">
    <property type="protein sequence ID" value="KAJ9125689.1"/>
    <property type="molecule type" value="Genomic_DNA"/>
</dbReference>
<organism evidence="1 2">
    <name type="scientific">Naganishia vaughanmartiniae</name>
    <dbReference type="NCBI Taxonomy" id="1424756"/>
    <lineage>
        <taxon>Eukaryota</taxon>
        <taxon>Fungi</taxon>
        <taxon>Dikarya</taxon>
        <taxon>Basidiomycota</taxon>
        <taxon>Agaricomycotina</taxon>
        <taxon>Tremellomycetes</taxon>
        <taxon>Filobasidiales</taxon>
        <taxon>Filobasidiaceae</taxon>
        <taxon>Naganishia</taxon>
    </lineage>
</organism>
<comment type="caution">
    <text evidence="1">The sequence shown here is derived from an EMBL/GenBank/DDBJ whole genome shotgun (WGS) entry which is preliminary data.</text>
</comment>
<keyword evidence="2" id="KW-1185">Reference proteome</keyword>
<proteinExistence type="predicted"/>
<reference evidence="1" key="1">
    <citation type="submission" date="2023-04" db="EMBL/GenBank/DDBJ databases">
        <title>Draft Genome sequencing of Naganishia species isolated from polar environments using Oxford Nanopore Technology.</title>
        <authorList>
            <person name="Leo P."/>
            <person name="Venkateswaran K."/>
        </authorList>
    </citation>
    <scope>NUCLEOTIDE SEQUENCE</scope>
    <source>
        <strain evidence="1">MNA-CCFEE 5425</strain>
    </source>
</reference>